<keyword evidence="4" id="KW-0378">Hydrolase</keyword>
<keyword evidence="7" id="KW-0238">DNA-binding</keyword>
<evidence type="ECO:0000313" key="12">
    <source>
        <dbReference type="Proteomes" id="UP000681967"/>
    </source>
</evidence>
<dbReference type="SMART" id="SM00490">
    <property type="entry name" value="HELICc"/>
    <property type="match status" value="1"/>
</dbReference>
<proteinExistence type="inferred from homology"/>
<dbReference type="GO" id="GO:0016887">
    <property type="term" value="F:ATP hydrolysis activity"/>
    <property type="evidence" value="ECO:0007669"/>
    <property type="project" value="InterPro"/>
</dbReference>
<dbReference type="PANTHER" id="PTHR45797:SF3">
    <property type="entry name" value="TRANSCRIPTIONAL REGULATOR ATRX HOMOLOG"/>
    <property type="match status" value="1"/>
</dbReference>
<dbReference type="InterPro" id="IPR001650">
    <property type="entry name" value="Helicase_C-like"/>
</dbReference>
<dbReference type="EMBL" id="CAJOBH010237013">
    <property type="protein sequence ID" value="CAF5094868.1"/>
    <property type="molecule type" value="Genomic_DNA"/>
</dbReference>
<dbReference type="InterPro" id="IPR049730">
    <property type="entry name" value="SNF2/RAD54-like_C"/>
</dbReference>
<keyword evidence="8" id="KW-0539">Nucleus</keyword>
<keyword evidence="5" id="KW-0347">Helicase</keyword>
<sequence length="249" mass="29243">MLASNGTHDDNNICGYVPKPVEWIRDQDYFRMDGQTDVTLRKRYAKEFNDESNLRARLFLISTLAGGIGINLVGSNRVIVFDASWNPSHDTQAIFRSYRFGQKKPVYIYRFLAQGTMEEKIYQRQVVKQSLSQRVIDDHQLDRHFTENDIKELYKFTPEQLPEARQISTTDFNYAIPKDHLLLDLLYEHNQWIHSYHSHDSLLENKLDEGLTEEERRKALEEYENLKRLPDARQLAAQRLQNQQLAAAP</sequence>
<dbReference type="GO" id="GO:0004386">
    <property type="term" value="F:helicase activity"/>
    <property type="evidence" value="ECO:0007669"/>
    <property type="project" value="UniProtKB-KW"/>
</dbReference>
<reference evidence="10" key="1">
    <citation type="submission" date="2021-02" db="EMBL/GenBank/DDBJ databases">
        <authorList>
            <person name="Nowell W R."/>
        </authorList>
    </citation>
    <scope>NUCLEOTIDE SEQUENCE</scope>
</reference>
<feature type="non-terminal residue" evidence="10">
    <location>
        <position position="1"/>
    </location>
</feature>
<feature type="domain" description="Helicase C-terminal" evidence="9">
    <location>
        <begin position="1"/>
        <end position="149"/>
    </location>
</feature>
<dbReference type="GO" id="GO:0005524">
    <property type="term" value="F:ATP binding"/>
    <property type="evidence" value="ECO:0007669"/>
    <property type="project" value="UniProtKB-KW"/>
</dbReference>
<evidence type="ECO:0000313" key="11">
    <source>
        <dbReference type="EMBL" id="CAF5189153.1"/>
    </source>
</evidence>
<evidence type="ECO:0000256" key="5">
    <source>
        <dbReference type="ARBA" id="ARBA00022806"/>
    </source>
</evidence>
<name>A0A8S3EZS1_9BILA</name>
<dbReference type="AlphaFoldDB" id="A0A8S3EZS1"/>
<dbReference type="Gene3D" id="1.20.120.850">
    <property type="entry name" value="SWI2/SNF2 ATPases, N-terminal domain"/>
    <property type="match status" value="1"/>
</dbReference>
<dbReference type="EMBL" id="CAJOBJ010336104">
    <property type="protein sequence ID" value="CAF5189153.1"/>
    <property type="molecule type" value="Genomic_DNA"/>
</dbReference>
<dbReference type="InterPro" id="IPR027417">
    <property type="entry name" value="P-loop_NTPase"/>
</dbReference>
<accession>A0A8S3EZS1</accession>
<keyword evidence="3" id="KW-0547">Nucleotide-binding</keyword>
<evidence type="ECO:0000256" key="1">
    <source>
        <dbReference type="ARBA" id="ARBA00004123"/>
    </source>
</evidence>
<organism evidence="10 12">
    <name type="scientific">Rotaria magnacalcarata</name>
    <dbReference type="NCBI Taxonomy" id="392030"/>
    <lineage>
        <taxon>Eukaryota</taxon>
        <taxon>Metazoa</taxon>
        <taxon>Spiralia</taxon>
        <taxon>Gnathifera</taxon>
        <taxon>Rotifera</taxon>
        <taxon>Eurotatoria</taxon>
        <taxon>Bdelloidea</taxon>
        <taxon>Philodinida</taxon>
        <taxon>Philodinidae</taxon>
        <taxon>Rotaria</taxon>
    </lineage>
</organism>
<dbReference type="GO" id="GO:0005634">
    <property type="term" value="C:nucleus"/>
    <property type="evidence" value="ECO:0007669"/>
    <property type="project" value="UniProtKB-SubCell"/>
</dbReference>
<dbReference type="InterPro" id="IPR044574">
    <property type="entry name" value="ARIP4-like"/>
</dbReference>
<keyword evidence="6" id="KW-0067">ATP-binding</keyword>
<dbReference type="Proteomes" id="UP000681720">
    <property type="component" value="Unassembled WGS sequence"/>
</dbReference>
<evidence type="ECO:0000313" key="10">
    <source>
        <dbReference type="EMBL" id="CAF5094868.1"/>
    </source>
</evidence>
<evidence type="ECO:0000256" key="4">
    <source>
        <dbReference type="ARBA" id="ARBA00022801"/>
    </source>
</evidence>
<evidence type="ECO:0000256" key="2">
    <source>
        <dbReference type="ARBA" id="ARBA00007025"/>
    </source>
</evidence>
<comment type="subcellular location">
    <subcellularLocation>
        <location evidence="1">Nucleus</location>
    </subcellularLocation>
</comment>
<comment type="caution">
    <text evidence="10">The sequence shown here is derived from an EMBL/GenBank/DDBJ whole genome shotgun (WGS) entry which is preliminary data.</text>
</comment>
<dbReference type="CDD" id="cd18793">
    <property type="entry name" value="SF2_C_SNF"/>
    <property type="match status" value="1"/>
</dbReference>
<comment type="similarity">
    <text evidence="2">Belongs to the SNF2/RAD54 helicase family.</text>
</comment>
<gene>
    <name evidence="10" type="ORF">BYL167_LOCUS63629</name>
    <name evidence="11" type="ORF">GIL414_LOCUS72313</name>
</gene>
<dbReference type="Pfam" id="PF00271">
    <property type="entry name" value="Helicase_C"/>
    <property type="match status" value="1"/>
</dbReference>
<dbReference type="Proteomes" id="UP000681967">
    <property type="component" value="Unassembled WGS sequence"/>
</dbReference>
<protein>
    <recommendedName>
        <fullName evidence="9">Helicase C-terminal domain-containing protein</fullName>
    </recommendedName>
</protein>
<evidence type="ECO:0000256" key="3">
    <source>
        <dbReference type="ARBA" id="ARBA00022741"/>
    </source>
</evidence>
<dbReference type="PANTHER" id="PTHR45797">
    <property type="entry name" value="RAD54-LIKE"/>
    <property type="match status" value="1"/>
</dbReference>
<dbReference type="SUPFAM" id="SSF52540">
    <property type="entry name" value="P-loop containing nucleoside triphosphate hydrolases"/>
    <property type="match status" value="1"/>
</dbReference>
<evidence type="ECO:0000256" key="7">
    <source>
        <dbReference type="ARBA" id="ARBA00023125"/>
    </source>
</evidence>
<evidence type="ECO:0000256" key="6">
    <source>
        <dbReference type="ARBA" id="ARBA00022840"/>
    </source>
</evidence>
<dbReference type="GO" id="GO:0003677">
    <property type="term" value="F:DNA binding"/>
    <property type="evidence" value="ECO:0007669"/>
    <property type="project" value="UniProtKB-KW"/>
</dbReference>
<dbReference type="Gene3D" id="3.40.50.300">
    <property type="entry name" value="P-loop containing nucleotide triphosphate hydrolases"/>
    <property type="match status" value="1"/>
</dbReference>
<dbReference type="PROSITE" id="PS51194">
    <property type="entry name" value="HELICASE_CTER"/>
    <property type="match status" value="1"/>
</dbReference>
<evidence type="ECO:0000256" key="8">
    <source>
        <dbReference type="ARBA" id="ARBA00023242"/>
    </source>
</evidence>
<evidence type="ECO:0000259" key="9">
    <source>
        <dbReference type="PROSITE" id="PS51194"/>
    </source>
</evidence>